<accession>A0A5B8LPV2</accession>
<dbReference type="GO" id="GO:0004521">
    <property type="term" value="F:RNA endonuclease activity"/>
    <property type="evidence" value="ECO:0007669"/>
    <property type="project" value="TreeGrafter"/>
</dbReference>
<dbReference type="GO" id="GO:0006402">
    <property type="term" value="P:mRNA catabolic process"/>
    <property type="evidence" value="ECO:0007669"/>
    <property type="project" value="TreeGrafter"/>
</dbReference>
<evidence type="ECO:0000313" key="2">
    <source>
        <dbReference type="Proteomes" id="UP000315364"/>
    </source>
</evidence>
<protein>
    <submittedName>
        <fullName evidence="1">Type II toxin-antitoxin system PemK/MazF family toxin</fullName>
    </submittedName>
</protein>
<dbReference type="OrthoDB" id="3196747at2"/>
<name>A0A5B8LPV2_9HYPH</name>
<reference evidence="1 2" key="1">
    <citation type="submission" date="2019-07" db="EMBL/GenBank/DDBJ databases">
        <title>Full genome sequence of Devosia sp. Gsoil 520.</title>
        <authorList>
            <person name="Im W.-T."/>
        </authorList>
    </citation>
    <scope>NUCLEOTIDE SEQUENCE [LARGE SCALE GENOMIC DNA]</scope>
    <source>
        <strain evidence="1 2">Gsoil 520</strain>
    </source>
</reference>
<dbReference type="GO" id="GO:0016075">
    <property type="term" value="P:rRNA catabolic process"/>
    <property type="evidence" value="ECO:0007669"/>
    <property type="project" value="TreeGrafter"/>
</dbReference>
<sequence length="107" mass="11544">MKRSSVVKVALPGDLGKPRPALVVQSDAYDATGTVAVLPLTSDLTDITLFRVLLEPSPDNGLRHPSHVMIDKITNVRRDKVGGVIGTLRDDIMLEITRKLAVFLGIG</sequence>
<organism evidence="1 2">
    <name type="scientific">Devosia ginsengisoli</name>
    <dbReference type="NCBI Taxonomy" id="400770"/>
    <lineage>
        <taxon>Bacteria</taxon>
        <taxon>Pseudomonadati</taxon>
        <taxon>Pseudomonadota</taxon>
        <taxon>Alphaproteobacteria</taxon>
        <taxon>Hyphomicrobiales</taxon>
        <taxon>Devosiaceae</taxon>
        <taxon>Devosia</taxon>
    </lineage>
</organism>
<dbReference type="KEGG" id="dea:FPZ08_00980"/>
<keyword evidence="2" id="KW-1185">Reference proteome</keyword>
<dbReference type="RefSeq" id="WP_146288253.1">
    <property type="nucleotide sequence ID" value="NZ_CP042304.1"/>
</dbReference>
<dbReference type="EMBL" id="CP042304">
    <property type="protein sequence ID" value="QDZ09442.1"/>
    <property type="molecule type" value="Genomic_DNA"/>
</dbReference>
<dbReference type="Pfam" id="PF02452">
    <property type="entry name" value="PemK_toxin"/>
    <property type="match status" value="1"/>
</dbReference>
<proteinExistence type="predicted"/>
<dbReference type="InterPro" id="IPR011067">
    <property type="entry name" value="Plasmid_toxin/cell-grow_inhib"/>
</dbReference>
<dbReference type="GO" id="GO:0003677">
    <property type="term" value="F:DNA binding"/>
    <property type="evidence" value="ECO:0007669"/>
    <property type="project" value="InterPro"/>
</dbReference>
<evidence type="ECO:0000313" key="1">
    <source>
        <dbReference type="EMBL" id="QDZ09442.1"/>
    </source>
</evidence>
<dbReference type="Gene3D" id="2.30.30.110">
    <property type="match status" value="1"/>
</dbReference>
<dbReference type="InterPro" id="IPR003477">
    <property type="entry name" value="PemK-like"/>
</dbReference>
<dbReference type="PANTHER" id="PTHR33988">
    <property type="entry name" value="ENDORIBONUCLEASE MAZF-RELATED"/>
    <property type="match status" value="1"/>
</dbReference>
<dbReference type="SUPFAM" id="SSF50118">
    <property type="entry name" value="Cell growth inhibitor/plasmid maintenance toxic component"/>
    <property type="match status" value="1"/>
</dbReference>
<dbReference type="Proteomes" id="UP000315364">
    <property type="component" value="Chromosome"/>
</dbReference>
<gene>
    <name evidence="1" type="ORF">FPZ08_00980</name>
</gene>
<dbReference type="AlphaFoldDB" id="A0A5B8LPV2"/>